<reference evidence="2 3" key="1">
    <citation type="submission" date="2016-11" db="EMBL/GenBank/DDBJ databases">
        <authorList>
            <person name="Jaros S."/>
            <person name="Januszkiewicz K."/>
            <person name="Wedrychowicz H."/>
        </authorList>
    </citation>
    <scope>NUCLEOTIDE SEQUENCE [LARGE SCALE GENOMIC DNA]</scope>
    <source>
        <strain evidence="2 3">DSM 27063</strain>
    </source>
</reference>
<evidence type="ECO:0000313" key="3">
    <source>
        <dbReference type="Proteomes" id="UP000184050"/>
    </source>
</evidence>
<dbReference type="RefSeq" id="WP_073171239.1">
    <property type="nucleotide sequence ID" value="NZ_FQZE01000025.1"/>
</dbReference>
<keyword evidence="3" id="KW-1185">Reference proteome</keyword>
<dbReference type="OrthoDB" id="1119107at2"/>
<dbReference type="PROSITE" id="PS51257">
    <property type="entry name" value="PROKAR_LIPOPROTEIN"/>
    <property type="match status" value="1"/>
</dbReference>
<evidence type="ECO:0000313" key="2">
    <source>
        <dbReference type="EMBL" id="SHJ64794.1"/>
    </source>
</evidence>
<protein>
    <submittedName>
        <fullName evidence="2">Putative auto-transporter adhesin, head GIN domain</fullName>
    </submittedName>
</protein>
<dbReference type="STRING" id="1168035.SAMN05444280_12526"/>
<dbReference type="Pfam" id="PF10988">
    <property type="entry name" value="DUF2807"/>
    <property type="match status" value="1"/>
</dbReference>
<proteinExistence type="predicted"/>
<dbReference type="PANTHER" id="PTHR39200:SF1">
    <property type="entry name" value="AUTO-TRANSPORTER ADHESIN HEAD GIN DOMAIN-CONTAINING PROTEIN-RELATED"/>
    <property type="match status" value="1"/>
</dbReference>
<dbReference type="InterPro" id="IPR021255">
    <property type="entry name" value="DUF2807"/>
</dbReference>
<dbReference type="AlphaFoldDB" id="A0A1M6L0Z4"/>
<dbReference type="Proteomes" id="UP000184050">
    <property type="component" value="Unassembled WGS sequence"/>
</dbReference>
<name>A0A1M6L0Z4_9BACT</name>
<organism evidence="2 3">
    <name type="scientific">Tangfeifania diversioriginum</name>
    <dbReference type="NCBI Taxonomy" id="1168035"/>
    <lineage>
        <taxon>Bacteria</taxon>
        <taxon>Pseudomonadati</taxon>
        <taxon>Bacteroidota</taxon>
        <taxon>Bacteroidia</taxon>
        <taxon>Marinilabiliales</taxon>
        <taxon>Prolixibacteraceae</taxon>
        <taxon>Tangfeifania</taxon>
    </lineage>
</organism>
<evidence type="ECO:0000259" key="1">
    <source>
        <dbReference type="Pfam" id="PF10988"/>
    </source>
</evidence>
<feature type="domain" description="Putative auto-transporter adhesin head GIN" evidence="1">
    <location>
        <begin position="43"/>
        <end position="224"/>
    </location>
</feature>
<dbReference type="EMBL" id="FQZE01000025">
    <property type="protein sequence ID" value="SHJ64794.1"/>
    <property type="molecule type" value="Genomic_DNA"/>
</dbReference>
<sequence length="240" mass="25745">MKPINQIIALASIAMLFFTTGCINELLVDGNGISATEARITPDFSKIKSEGEFDIHITHGNEFDILVEAESNLIQYIETDVSGNTLRIHTRGLRDLKNSLPMEIFITVPFIEEIKQSGSGTITTDFFEGNHFEFVISGSGSIETAIDANSVDGMISGSGALFVSGTAKSADFVISGSGQIDAWDMELQSCEATISGSGSMWLTVEQFLKAIISGSGSVYYSGTPEIETRISGSGNIFNEN</sequence>
<dbReference type="PANTHER" id="PTHR39200">
    <property type="entry name" value="HYPOTHETICAL EXPORTED PROTEIN"/>
    <property type="match status" value="1"/>
</dbReference>
<dbReference type="Gene3D" id="2.160.20.120">
    <property type="match status" value="1"/>
</dbReference>
<gene>
    <name evidence="2" type="ORF">SAMN05444280_12526</name>
</gene>
<accession>A0A1M6L0Z4</accession>